<keyword evidence="3 4" id="KW-0413">Isomerase</keyword>
<organism evidence="7 8">
    <name type="scientific">Candidatus Xenohaliotis californiensis</name>
    <dbReference type="NCBI Taxonomy" id="84677"/>
    <lineage>
        <taxon>Bacteria</taxon>
        <taxon>Pseudomonadati</taxon>
        <taxon>Pseudomonadota</taxon>
        <taxon>Alphaproteobacteria</taxon>
        <taxon>Rickettsiales</taxon>
        <taxon>Anaplasmataceae</taxon>
        <taxon>Candidatus Xenohaliotis</taxon>
    </lineage>
</organism>
<proteinExistence type="inferred from homology"/>
<keyword evidence="5" id="KW-0472">Membrane</keyword>
<evidence type="ECO:0000256" key="4">
    <source>
        <dbReference type="RuleBase" id="RU003915"/>
    </source>
</evidence>
<keyword evidence="5" id="KW-0812">Transmembrane</keyword>
<gene>
    <name evidence="7" type="ORF">CAXC1_120043</name>
</gene>
<evidence type="ECO:0000256" key="1">
    <source>
        <dbReference type="ARBA" id="ARBA00000971"/>
    </source>
</evidence>
<accession>A0ABM9N717</accession>
<evidence type="ECO:0000256" key="5">
    <source>
        <dbReference type="SAM" id="Phobius"/>
    </source>
</evidence>
<evidence type="ECO:0000256" key="2">
    <source>
        <dbReference type="ARBA" id="ARBA00023110"/>
    </source>
</evidence>
<dbReference type="PROSITE" id="PS50059">
    <property type="entry name" value="FKBP_PPIASE"/>
    <property type="match status" value="1"/>
</dbReference>
<dbReference type="EMBL" id="CAWVOK010000003">
    <property type="protein sequence ID" value="CAK8162361.1"/>
    <property type="molecule type" value="Genomic_DNA"/>
</dbReference>
<keyword evidence="5" id="KW-1133">Transmembrane helix</keyword>
<sequence>MLRKFIIFFILSSILIVLILFLLSFLLHCNANLNITKNINANSSFFSRIRTEVLQPIVFDEIHKYTRSMIINNRVVDSLFPGFALHVNENFVGFSNKVFCGQKVKLSLYGYTENPKRIFHHRRNGIVIVQLGHGVISKAIDLASIGMKIGGQRVVRLPSNMPLNPSLEKVMHPANNDMVYNIELLEILNYVDLDPLDLIIDHRNENLGNMAFCGDRVMFDLLISRMNGEILHEAKAIETTIGSFEQPIAVELGLENSLTMNKTFVVLPIEFIKDKNGIDEKFQALSLNEKLVAEIFLHSIIDQNIAISKQ</sequence>
<protein>
    <recommendedName>
        <fullName evidence="4">Peptidyl-prolyl cis-trans isomerase</fullName>
        <ecNumber evidence="4">5.2.1.8</ecNumber>
    </recommendedName>
</protein>
<dbReference type="GO" id="GO:0003755">
    <property type="term" value="F:peptidyl-prolyl cis-trans isomerase activity"/>
    <property type="evidence" value="ECO:0007669"/>
    <property type="project" value="UniProtKB-EC"/>
</dbReference>
<dbReference type="SUPFAM" id="SSF54534">
    <property type="entry name" value="FKBP-like"/>
    <property type="match status" value="1"/>
</dbReference>
<comment type="caution">
    <text evidence="7">The sequence shown here is derived from an EMBL/GenBank/DDBJ whole genome shotgun (WGS) entry which is preliminary data.</text>
</comment>
<dbReference type="InterPro" id="IPR001179">
    <property type="entry name" value="PPIase_FKBP_dom"/>
</dbReference>
<dbReference type="EC" id="5.2.1.8" evidence="4"/>
<comment type="similarity">
    <text evidence="4">Belongs to the FKBP-type PPIase family.</text>
</comment>
<evidence type="ECO:0000313" key="8">
    <source>
        <dbReference type="Proteomes" id="UP001314181"/>
    </source>
</evidence>
<name>A0ABM9N717_9RICK</name>
<keyword evidence="2 3" id="KW-0697">Rotamase</keyword>
<dbReference type="Pfam" id="PF00254">
    <property type="entry name" value="FKBP_C"/>
    <property type="match status" value="1"/>
</dbReference>
<evidence type="ECO:0000259" key="6">
    <source>
        <dbReference type="PROSITE" id="PS50059"/>
    </source>
</evidence>
<reference evidence="7 8" key="1">
    <citation type="submission" date="2024-01" db="EMBL/GenBank/DDBJ databases">
        <authorList>
            <person name="Kunselman E."/>
        </authorList>
    </citation>
    <scope>NUCLEOTIDE SEQUENCE [LARGE SCALE GENOMIC DNA]</scope>
    <source>
        <strain evidence="7">2 abalone samples</strain>
    </source>
</reference>
<dbReference type="InterPro" id="IPR046357">
    <property type="entry name" value="PPIase_dom_sf"/>
</dbReference>
<evidence type="ECO:0000313" key="7">
    <source>
        <dbReference type="EMBL" id="CAK8162361.1"/>
    </source>
</evidence>
<dbReference type="Gene3D" id="3.10.50.40">
    <property type="match status" value="1"/>
</dbReference>
<keyword evidence="8" id="KW-1185">Reference proteome</keyword>
<evidence type="ECO:0000256" key="3">
    <source>
        <dbReference type="PROSITE-ProRule" id="PRU00277"/>
    </source>
</evidence>
<feature type="domain" description="PPIase FKBP-type" evidence="6">
    <location>
        <begin position="101"/>
        <end position="188"/>
    </location>
</feature>
<dbReference type="Proteomes" id="UP001314181">
    <property type="component" value="Unassembled WGS sequence"/>
</dbReference>
<comment type="catalytic activity">
    <reaction evidence="1 3 4">
        <text>[protein]-peptidylproline (omega=180) = [protein]-peptidylproline (omega=0)</text>
        <dbReference type="Rhea" id="RHEA:16237"/>
        <dbReference type="Rhea" id="RHEA-COMP:10747"/>
        <dbReference type="Rhea" id="RHEA-COMP:10748"/>
        <dbReference type="ChEBI" id="CHEBI:83833"/>
        <dbReference type="ChEBI" id="CHEBI:83834"/>
        <dbReference type="EC" id="5.2.1.8"/>
    </reaction>
</comment>
<feature type="transmembrane region" description="Helical" evidence="5">
    <location>
        <begin position="5"/>
        <end position="27"/>
    </location>
</feature>